<dbReference type="PROSITE" id="PS51257">
    <property type="entry name" value="PROKAR_LIPOPROTEIN"/>
    <property type="match status" value="1"/>
</dbReference>
<gene>
    <name evidence="4" type="ORF">H0264_11885</name>
</gene>
<feature type="region of interest" description="Disordered" evidence="1">
    <location>
        <begin position="212"/>
        <end position="232"/>
    </location>
</feature>
<dbReference type="Proteomes" id="UP000515512">
    <property type="component" value="Chromosome"/>
</dbReference>
<dbReference type="Pfam" id="PF13810">
    <property type="entry name" value="DUF4185"/>
    <property type="match status" value="1"/>
</dbReference>
<keyword evidence="5" id="KW-1185">Reference proteome</keyword>
<reference evidence="4 5" key="1">
    <citation type="submission" date="2020-07" db="EMBL/GenBank/DDBJ databases">
        <authorList>
            <person name="Zhuang K."/>
            <person name="Ran Y."/>
        </authorList>
    </citation>
    <scope>NUCLEOTIDE SEQUENCE [LARGE SCALE GENOMIC DNA]</scope>
    <source>
        <strain evidence="4 5">WCH-YHL-001</strain>
    </source>
</reference>
<dbReference type="Gene3D" id="2.115.10.20">
    <property type="entry name" value="Glycosyl hydrolase domain, family 43"/>
    <property type="match status" value="1"/>
</dbReference>
<protein>
    <submittedName>
        <fullName evidence="4">DUF4185 domain-containing protein</fullName>
    </submittedName>
</protein>
<name>A0A7D6Z4T2_9NOCA</name>
<dbReference type="KEGG" id="nhu:H0264_11885"/>
<dbReference type="CDD" id="cd15482">
    <property type="entry name" value="Sialidase_non-viral"/>
    <property type="match status" value="1"/>
</dbReference>
<evidence type="ECO:0000256" key="1">
    <source>
        <dbReference type="SAM" id="MobiDB-lite"/>
    </source>
</evidence>
<evidence type="ECO:0000259" key="3">
    <source>
        <dbReference type="Pfam" id="PF13810"/>
    </source>
</evidence>
<dbReference type="InterPro" id="IPR025442">
    <property type="entry name" value="DUF4185"/>
</dbReference>
<dbReference type="SUPFAM" id="SSF75005">
    <property type="entry name" value="Arabinanase/levansucrase/invertase"/>
    <property type="match status" value="1"/>
</dbReference>
<sequence>MGIWTRRRRLTTAATVLFTASAVGCSSTAPQDTTAQPAPAALTNQQSLEMPTGAGDQMLVPPAPGLPQLAAGGNPGGVTLPNGAAPPNFPGLSLTPNNGGTGLGTGVAAGGGQPQVPQGATVTNAFVSKVTGAGSTSTTDVKWGVSGAGYAAMWDDGNGRVLTAFGDTFGGTRPGTQQSDQPPLISSKGLTLPVIPELLKFPGLPFLNLNEGDTTAQGNAGDTGTQGPRGFDWRSNTLAVSTNRDLEKGMQIESFVEDRSAHAGQVLSSRKVDGVEVTTLPTSGLSVGSRQYMGYSSIREWGSTSGSWVTNYSGIAYSDDGGQTWVKDKGAVWVNSGAGWGYQMPALAKGPDGFVYLYGTPQGRIGGVFVARVTEDRILDKNAYEHWTGTEWTNDPTTPSAVIVSGAVGEASVQFHPGIGRWLLTYTDILNNGIVMRQAVNPQGPWTDPEVIASGKDYPYIYGAHMHPWSSGNDLFFTVSQWSTYNVFLMHTTVVAKAAPAPEPSIPAIYLHGVGGIPAITLPDAPGPGLPNNLPFVAPDFPAGMPTGPDE</sequence>
<organism evidence="4 5">
    <name type="scientific">Nocardia huaxiensis</name>
    <dbReference type="NCBI Taxonomy" id="2755382"/>
    <lineage>
        <taxon>Bacteria</taxon>
        <taxon>Bacillati</taxon>
        <taxon>Actinomycetota</taxon>
        <taxon>Actinomycetes</taxon>
        <taxon>Mycobacteriales</taxon>
        <taxon>Nocardiaceae</taxon>
        <taxon>Nocardia</taxon>
    </lineage>
</organism>
<proteinExistence type="predicted"/>
<feature type="compositionally biased region" description="Polar residues" evidence="1">
    <location>
        <begin position="212"/>
        <end position="226"/>
    </location>
</feature>
<dbReference type="RefSeq" id="WP_181584010.1">
    <property type="nucleotide sequence ID" value="NZ_CP059399.1"/>
</dbReference>
<keyword evidence="2" id="KW-0732">Signal</keyword>
<accession>A0A7D6Z4T2</accession>
<evidence type="ECO:0000313" key="4">
    <source>
        <dbReference type="EMBL" id="QLY32846.1"/>
    </source>
</evidence>
<dbReference type="AlphaFoldDB" id="A0A7D6Z4T2"/>
<dbReference type="EMBL" id="CP059399">
    <property type="protein sequence ID" value="QLY32846.1"/>
    <property type="molecule type" value="Genomic_DNA"/>
</dbReference>
<feature type="signal peptide" evidence="2">
    <location>
        <begin position="1"/>
        <end position="25"/>
    </location>
</feature>
<feature type="chain" id="PRO_5039334224" evidence="2">
    <location>
        <begin position="26"/>
        <end position="551"/>
    </location>
</feature>
<feature type="region of interest" description="Disordered" evidence="1">
    <location>
        <begin position="51"/>
        <end position="88"/>
    </location>
</feature>
<dbReference type="InterPro" id="IPR023296">
    <property type="entry name" value="Glyco_hydro_beta-prop_sf"/>
</dbReference>
<evidence type="ECO:0000256" key="2">
    <source>
        <dbReference type="SAM" id="SignalP"/>
    </source>
</evidence>
<evidence type="ECO:0000313" key="5">
    <source>
        <dbReference type="Proteomes" id="UP000515512"/>
    </source>
</evidence>
<feature type="domain" description="DUF4185" evidence="3">
    <location>
        <begin position="212"/>
        <end position="491"/>
    </location>
</feature>